<accession>A0A1T3NNU9</accession>
<gene>
    <name evidence="2" type="ORF">B4N89_37235</name>
</gene>
<dbReference type="EMBL" id="MWQN01000003">
    <property type="protein sequence ID" value="OPC78469.1"/>
    <property type="molecule type" value="Genomic_DNA"/>
</dbReference>
<evidence type="ECO:0000313" key="3">
    <source>
        <dbReference type="Proteomes" id="UP000190037"/>
    </source>
</evidence>
<reference evidence="2 3" key="1">
    <citation type="submission" date="2017-03" db="EMBL/GenBank/DDBJ databases">
        <title>Draft genome sequence of Streptomyces scabrisporus NF3, endophyte isolated from Amphipterygium adstringens.</title>
        <authorList>
            <person name="Vazquez M."/>
            <person name="Ceapa C.D."/>
            <person name="Rodriguez Luna D."/>
            <person name="Sanchez Esquivel S."/>
        </authorList>
    </citation>
    <scope>NUCLEOTIDE SEQUENCE [LARGE SCALE GENOMIC DNA]</scope>
    <source>
        <strain evidence="2 3">NF3</strain>
    </source>
</reference>
<evidence type="ECO:0000256" key="1">
    <source>
        <dbReference type="SAM" id="MobiDB-lite"/>
    </source>
</evidence>
<name>A0A1T3NNU9_9ACTN</name>
<protein>
    <recommendedName>
        <fullName evidence="4">Pyridoxamine 5'-phosphate oxidase</fullName>
    </recommendedName>
</protein>
<evidence type="ECO:0008006" key="4">
    <source>
        <dbReference type="Google" id="ProtNLM"/>
    </source>
</evidence>
<comment type="caution">
    <text evidence="2">The sequence shown here is derived from an EMBL/GenBank/DDBJ whole genome shotgun (WGS) entry which is preliminary data.</text>
</comment>
<dbReference type="SUPFAM" id="SSF50475">
    <property type="entry name" value="FMN-binding split barrel"/>
    <property type="match status" value="1"/>
</dbReference>
<feature type="compositionally biased region" description="Low complexity" evidence="1">
    <location>
        <begin position="135"/>
        <end position="156"/>
    </location>
</feature>
<organism evidence="2 3">
    <name type="scientific">Embleya scabrispora</name>
    <dbReference type="NCBI Taxonomy" id="159449"/>
    <lineage>
        <taxon>Bacteria</taxon>
        <taxon>Bacillati</taxon>
        <taxon>Actinomycetota</taxon>
        <taxon>Actinomycetes</taxon>
        <taxon>Kitasatosporales</taxon>
        <taxon>Streptomycetaceae</taxon>
        <taxon>Embleya</taxon>
    </lineage>
</organism>
<dbReference type="InterPro" id="IPR024747">
    <property type="entry name" value="Pyridox_Oxase-rel"/>
</dbReference>
<dbReference type="AlphaFoldDB" id="A0A1T3NNU9"/>
<dbReference type="RefSeq" id="WP_078981562.1">
    <property type="nucleotide sequence ID" value="NZ_MWQN01000003.1"/>
</dbReference>
<dbReference type="InterPro" id="IPR012349">
    <property type="entry name" value="Split_barrel_FMN-bd"/>
</dbReference>
<evidence type="ECO:0000313" key="2">
    <source>
        <dbReference type="EMBL" id="OPC78469.1"/>
    </source>
</evidence>
<proteinExistence type="predicted"/>
<dbReference type="STRING" id="159449.B4N89_37235"/>
<dbReference type="Proteomes" id="UP000190037">
    <property type="component" value="Unassembled WGS sequence"/>
</dbReference>
<keyword evidence="3" id="KW-1185">Reference proteome</keyword>
<dbReference type="Gene3D" id="2.30.110.10">
    <property type="entry name" value="Electron Transport, Fmn-binding Protein, Chain A"/>
    <property type="match status" value="1"/>
</dbReference>
<sequence>MSEDLVTTRPLARRETLELMAGARVGRVVVSEGALPAVHLVTFAFDGESVVFRAPADSTLAKAAGDAVVAFQADHIDPTTLTGWTGTITGHASRVRAPAAVVRPEHPLSEAGHGQNQAWFSITSELVTGLLVRHTTGSGAPSGQATGAGSAPSSGA</sequence>
<feature type="region of interest" description="Disordered" evidence="1">
    <location>
        <begin position="134"/>
        <end position="156"/>
    </location>
</feature>
<dbReference type="Pfam" id="PF12900">
    <property type="entry name" value="Pyridox_ox_2"/>
    <property type="match status" value="1"/>
</dbReference>
<dbReference type="OrthoDB" id="3212118at2"/>